<dbReference type="RefSeq" id="WP_178976781.1">
    <property type="nucleotide sequence ID" value="NZ_CP110230.1"/>
</dbReference>
<evidence type="ECO:0000313" key="2">
    <source>
        <dbReference type="Proteomes" id="UP001163262"/>
    </source>
</evidence>
<dbReference type="EMBL" id="CP110230">
    <property type="protein sequence ID" value="UZD40653.1"/>
    <property type="molecule type" value="Genomic_DNA"/>
</dbReference>
<accession>A0AA46W823</accession>
<protein>
    <submittedName>
        <fullName evidence="1">GTP-binding protein EngB</fullName>
    </submittedName>
</protein>
<organism evidence="1 2">
    <name type="scientific">Capnocytophaga ochracea</name>
    <dbReference type="NCBI Taxonomy" id="1018"/>
    <lineage>
        <taxon>Bacteria</taxon>
        <taxon>Pseudomonadati</taxon>
        <taxon>Bacteroidota</taxon>
        <taxon>Flavobacteriia</taxon>
        <taxon>Flavobacteriales</taxon>
        <taxon>Flavobacteriaceae</taxon>
        <taxon>Capnocytophaga</taxon>
    </lineage>
</organism>
<dbReference type="Proteomes" id="UP001163262">
    <property type="component" value="Chromosome"/>
</dbReference>
<name>A0AA46W823_CAPOC</name>
<dbReference type="AlphaFoldDB" id="A0AA46W823"/>
<gene>
    <name evidence="1" type="ORF">OL231_10855</name>
</gene>
<proteinExistence type="predicted"/>
<reference evidence="1" key="1">
    <citation type="submission" date="2022-10" db="EMBL/GenBank/DDBJ databases">
        <title>Complete genome sequence of Capnocytophaga ochracea KCOM 2812 isolated from actinomycosis lesion.</title>
        <authorList>
            <person name="Kook J.-K."/>
            <person name="Park S.-N."/>
            <person name="Lim Y.K."/>
        </authorList>
    </citation>
    <scope>NUCLEOTIDE SEQUENCE</scope>
    <source>
        <strain evidence="1">KCOM 28121</strain>
    </source>
</reference>
<sequence>MVQREKTQKAILAIHNLIIRARMLVFDFSKEQMFELLDEIEYLPALILIEEDETILFENYLKSVCEKYKFTDILRRYYASNG</sequence>
<evidence type="ECO:0000313" key="1">
    <source>
        <dbReference type="EMBL" id="UZD40653.1"/>
    </source>
</evidence>